<dbReference type="InterPro" id="IPR012340">
    <property type="entry name" value="NA-bd_OB-fold"/>
</dbReference>
<dbReference type="Gene3D" id="2.40.50.140">
    <property type="entry name" value="Nucleic acid-binding proteins"/>
    <property type="match status" value="1"/>
</dbReference>
<accession>A0AAW5E512</accession>
<feature type="transmembrane region" description="Helical" evidence="5">
    <location>
        <begin position="258"/>
        <end position="276"/>
    </location>
</feature>
<organism evidence="9 10">
    <name type="scientific">Fredinandcohnia quinoae</name>
    <dbReference type="NCBI Taxonomy" id="2918902"/>
    <lineage>
        <taxon>Bacteria</taxon>
        <taxon>Bacillati</taxon>
        <taxon>Bacillota</taxon>
        <taxon>Bacilli</taxon>
        <taxon>Bacillales</taxon>
        <taxon>Bacillaceae</taxon>
        <taxon>Fredinandcohnia</taxon>
    </lineage>
</organism>
<keyword evidence="10" id="KW-1185">Reference proteome</keyword>
<evidence type="ECO:0000256" key="3">
    <source>
        <dbReference type="ARBA" id="ARBA00022989"/>
    </source>
</evidence>
<evidence type="ECO:0000259" key="7">
    <source>
        <dbReference type="Pfam" id="PF24961"/>
    </source>
</evidence>
<evidence type="ECO:0000256" key="2">
    <source>
        <dbReference type="ARBA" id="ARBA00022692"/>
    </source>
</evidence>
<evidence type="ECO:0000259" key="8">
    <source>
        <dbReference type="Pfam" id="PF25145"/>
    </source>
</evidence>
<feature type="domain" description="NfeD-like C-terminal" evidence="6">
    <location>
        <begin position="382"/>
        <end position="436"/>
    </location>
</feature>
<reference evidence="9" key="1">
    <citation type="submission" date="2022-02" db="EMBL/GenBank/DDBJ databases">
        <title>Fredinandcohnia quinoae sp. nov. isolated from Chenopodium quinoa seeds.</title>
        <authorList>
            <person name="Saati-Santamaria Z."/>
            <person name="Flores-Felix J.D."/>
            <person name="Igual J.M."/>
            <person name="Velazquez E."/>
            <person name="Garcia-Fraile P."/>
            <person name="Martinez-Molina E."/>
        </authorList>
    </citation>
    <scope>NUCLEOTIDE SEQUENCE</scope>
    <source>
        <strain evidence="9">SECRCQ15</strain>
    </source>
</reference>
<feature type="transmembrane region" description="Helical" evidence="5">
    <location>
        <begin position="288"/>
        <end position="321"/>
    </location>
</feature>
<evidence type="ECO:0000256" key="5">
    <source>
        <dbReference type="SAM" id="Phobius"/>
    </source>
</evidence>
<evidence type="ECO:0000313" key="9">
    <source>
        <dbReference type="EMBL" id="MCH1624982.1"/>
    </source>
</evidence>
<feature type="domain" description="NfeD integral membrane" evidence="7">
    <location>
        <begin position="238"/>
        <end position="351"/>
    </location>
</feature>
<dbReference type="PANTHER" id="PTHR33507:SF3">
    <property type="entry name" value="INNER MEMBRANE PROTEIN YBBJ"/>
    <property type="match status" value="1"/>
</dbReference>
<dbReference type="Pfam" id="PF25145">
    <property type="entry name" value="NfeD1b_N"/>
    <property type="match status" value="1"/>
</dbReference>
<protein>
    <submittedName>
        <fullName evidence="9">Nodulation protein NfeD</fullName>
    </submittedName>
</protein>
<feature type="domain" description="NfeD1b N-terminal" evidence="8">
    <location>
        <begin position="33"/>
        <end position="220"/>
    </location>
</feature>
<keyword evidence="3 5" id="KW-1133">Transmembrane helix</keyword>
<dbReference type="CDD" id="cd07021">
    <property type="entry name" value="Clp_protease_NfeD_like"/>
    <property type="match status" value="1"/>
</dbReference>
<feature type="transmembrane region" description="Helical" evidence="5">
    <location>
        <begin position="92"/>
        <end position="111"/>
    </location>
</feature>
<feature type="transmembrane region" description="Helical" evidence="5">
    <location>
        <begin position="232"/>
        <end position="252"/>
    </location>
</feature>
<feature type="transmembrane region" description="Helical" evidence="5">
    <location>
        <begin position="327"/>
        <end position="353"/>
    </location>
</feature>
<dbReference type="InterPro" id="IPR002810">
    <property type="entry name" value="NfeD-like_C"/>
</dbReference>
<dbReference type="Gene3D" id="3.90.226.10">
    <property type="entry name" value="2-enoyl-CoA Hydratase, Chain A, domain 1"/>
    <property type="match status" value="1"/>
</dbReference>
<dbReference type="EMBL" id="JAKTTI010000006">
    <property type="protein sequence ID" value="MCH1624982.1"/>
    <property type="molecule type" value="Genomic_DNA"/>
</dbReference>
<dbReference type="InterPro" id="IPR052165">
    <property type="entry name" value="Membrane_assoc_protease"/>
</dbReference>
<comment type="subcellular location">
    <subcellularLocation>
        <location evidence="1">Membrane</location>
        <topology evidence="1">Multi-pass membrane protein</topology>
    </subcellularLocation>
</comment>
<dbReference type="InterPro" id="IPR029045">
    <property type="entry name" value="ClpP/crotonase-like_dom_sf"/>
</dbReference>
<dbReference type="Pfam" id="PF01957">
    <property type="entry name" value="NfeD"/>
    <property type="match status" value="1"/>
</dbReference>
<dbReference type="AlphaFoldDB" id="A0AAW5E512"/>
<dbReference type="Pfam" id="PF24961">
    <property type="entry name" value="NfeD_membrane"/>
    <property type="match status" value="1"/>
</dbReference>
<dbReference type="GO" id="GO:0005886">
    <property type="term" value="C:plasma membrane"/>
    <property type="evidence" value="ECO:0007669"/>
    <property type="project" value="TreeGrafter"/>
</dbReference>
<keyword evidence="2 5" id="KW-0812">Transmembrane</keyword>
<dbReference type="PANTHER" id="PTHR33507">
    <property type="entry name" value="INNER MEMBRANE PROTEIN YBBJ"/>
    <property type="match status" value="1"/>
</dbReference>
<sequence>MKKVRVLLFLSFIILPLLVVFIPNKGYSAADQVVYVIPVEETVEIGLAAFIDRSITEAEDKGADLIIMEIDTFGGDVKASKMIGKRMHQTDIPIVAFVANNAASAGSFIALNADKIYMTDDANMGATMVIDGEGNAADDKTVSYWKSAMRGAAENTGRDPIYALAMVDKEIDLPKYGAKKGDLLTLTADQALEVGYAEGIVKDRAALINELGYEDAYVDYAKVSVAENIARFLTHPVVIPILLSIGSLGLVVELYSPGFGIPGIMGLSSLFLFFYGHTVAGLAGKESIILFIIGVVLILLEFVLPGGIIGLIGLGAILTSFFLAGSSIWIIGLSLLIALIVTIIGIIILVKVFGKRLHVFKKIILFDSTSTDSGYVSNKNRTELIGLQGYAMTTLRPAGTVVINDERIDVVTEGGYIERDQKIEVIKVEGSRIVVRELPTKHIK</sequence>
<evidence type="ECO:0000313" key="10">
    <source>
        <dbReference type="Proteomes" id="UP001431131"/>
    </source>
</evidence>
<dbReference type="Proteomes" id="UP001431131">
    <property type="component" value="Unassembled WGS sequence"/>
</dbReference>
<evidence type="ECO:0000256" key="1">
    <source>
        <dbReference type="ARBA" id="ARBA00004141"/>
    </source>
</evidence>
<proteinExistence type="predicted"/>
<dbReference type="SUPFAM" id="SSF141322">
    <property type="entry name" value="NfeD domain-like"/>
    <property type="match status" value="1"/>
</dbReference>
<dbReference type="InterPro" id="IPR056738">
    <property type="entry name" value="NfeD1b_N"/>
</dbReference>
<evidence type="ECO:0000256" key="4">
    <source>
        <dbReference type="ARBA" id="ARBA00023136"/>
    </source>
</evidence>
<gene>
    <name evidence="9" type="ORF">MJG50_06550</name>
</gene>
<comment type="caution">
    <text evidence="9">The sequence shown here is derived from an EMBL/GenBank/DDBJ whole genome shotgun (WGS) entry which is preliminary data.</text>
</comment>
<name>A0AAW5E512_9BACI</name>
<dbReference type="SUPFAM" id="SSF52096">
    <property type="entry name" value="ClpP/crotonase"/>
    <property type="match status" value="1"/>
</dbReference>
<evidence type="ECO:0000259" key="6">
    <source>
        <dbReference type="Pfam" id="PF01957"/>
    </source>
</evidence>
<keyword evidence="4 5" id="KW-0472">Membrane</keyword>
<dbReference type="RefSeq" id="WP_240253839.1">
    <property type="nucleotide sequence ID" value="NZ_JAKTTI010000006.1"/>
</dbReference>
<dbReference type="InterPro" id="IPR056739">
    <property type="entry name" value="NfeD_membrane"/>
</dbReference>